<keyword evidence="3" id="KW-1185">Reference proteome</keyword>
<feature type="region of interest" description="Disordered" evidence="1">
    <location>
        <begin position="212"/>
        <end position="232"/>
    </location>
</feature>
<accession>A0A0L0GBV5</accession>
<gene>
    <name evidence="2" type="ORF">SARC_01484</name>
</gene>
<dbReference type="RefSeq" id="XP_014160291.1">
    <property type="nucleotide sequence ID" value="XM_014304816.1"/>
</dbReference>
<protein>
    <submittedName>
        <fullName evidence="2">Uncharacterized protein</fullName>
    </submittedName>
</protein>
<evidence type="ECO:0000313" key="2">
    <source>
        <dbReference type="EMBL" id="KNC86389.1"/>
    </source>
</evidence>
<feature type="compositionally biased region" description="Polar residues" evidence="1">
    <location>
        <begin position="373"/>
        <end position="407"/>
    </location>
</feature>
<feature type="compositionally biased region" description="Basic residues" evidence="1">
    <location>
        <begin position="67"/>
        <end position="78"/>
    </location>
</feature>
<evidence type="ECO:0000313" key="3">
    <source>
        <dbReference type="Proteomes" id="UP000054560"/>
    </source>
</evidence>
<dbReference type="Proteomes" id="UP000054560">
    <property type="component" value="Unassembled WGS sequence"/>
</dbReference>
<feature type="region of interest" description="Disordered" evidence="1">
    <location>
        <begin position="373"/>
        <end position="498"/>
    </location>
</feature>
<organism evidence="2 3">
    <name type="scientific">Sphaeroforma arctica JP610</name>
    <dbReference type="NCBI Taxonomy" id="667725"/>
    <lineage>
        <taxon>Eukaryota</taxon>
        <taxon>Ichthyosporea</taxon>
        <taxon>Ichthyophonida</taxon>
        <taxon>Sphaeroforma</taxon>
    </lineage>
</organism>
<reference evidence="2 3" key="1">
    <citation type="submission" date="2011-02" db="EMBL/GenBank/DDBJ databases">
        <title>The Genome Sequence of Sphaeroforma arctica JP610.</title>
        <authorList>
            <consortium name="The Broad Institute Genome Sequencing Platform"/>
            <person name="Russ C."/>
            <person name="Cuomo C."/>
            <person name="Young S.K."/>
            <person name="Zeng Q."/>
            <person name="Gargeya S."/>
            <person name="Alvarado L."/>
            <person name="Berlin A."/>
            <person name="Chapman S.B."/>
            <person name="Chen Z."/>
            <person name="Freedman E."/>
            <person name="Gellesch M."/>
            <person name="Goldberg J."/>
            <person name="Griggs A."/>
            <person name="Gujja S."/>
            <person name="Heilman E."/>
            <person name="Heiman D."/>
            <person name="Howarth C."/>
            <person name="Mehta T."/>
            <person name="Neiman D."/>
            <person name="Pearson M."/>
            <person name="Roberts A."/>
            <person name="Saif S."/>
            <person name="Shea T."/>
            <person name="Shenoy N."/>
            <person name="Sisk P."/>
            <person name="Stolte C."/>
            <person name="Sykes S."/>
            <person name="White J."/>
            <person name="Yandava C."/>
            <person name="Burger G."/>
            <person name="Gray M.W."/>
            <person name="Holland P.W.H."/>
            <person name="King N."/>
            <person name="Lang F.B.F."/>
            <person name="Roger A.J."/>
            <person name="Ruiz-Trillo I."/>
            <person name="Haas B."/>
            <person name="Nusbaum C."/>
            <person name="Birren B."/>
        </authorList>
    </citation>
    <scope>NUCLEOTIDE SEQUENCE [LARGE SCALE GENOMIC DNA]</scope>
    <source>
        <strain evidence="2 3">JP610</strain>
    </source>
</reference>
<dbReference type="GeneID" id="25901988"/>
<dbReference type="EMBL" id="KQ241654">
    <property type="protein sequence ID" value="KNC86389.1"/>
    <property type="molecule type" value="Genomic_DNA"/>
</dbReference>
<feature type="compositionally biased region" description="Polar residues" evidence="1">
    <location>
        <begin position="472"/>
        <end position="483"/>
    </location>
</feature>
<sequence length="498" mass="56030">MTPRGDTGLFGEDIVYDSESIGVPDLRADRNQINTREYVASNGLPSCSSSGTFGASYSDNDQPRLPPNKRRRHRRRTNNKGTARDQSSAQKLTGLMVQQQSLLEKYEQRLQRISSERYTTLLSATETSAGTHKRAHKSLGNEDNPTLRIQGRTRPHRGLGYVSPGSEGQLSEEEELHARILHLSDELCQAIEDNDTTRAEALRGAIETLRATQESQPVEKRPTPSPRTWPDWPSNRYHLHDIMERDTRGALLEAFKNAQIAGSARMKRKPLSIPHFVSWPRATVGTCIPHHGTNDTASGNHRRARERCQADADFQQNLLNHCIVQLFEEALNGRTYEHTLQLLPKWQLMKTHELLQLLSPDIQNAQQHTTARLQNRTNREGLTSNVARDYTNSRPNPQTIRRQSQNWTQRPQPTPPTTCAGCQAQAPPGSRHIPRCHHFRASQPGGIYGGARPYDNNRPSRDAQPAHRPTAAPTSGQGQNNTPGREFATTRPTPQVYR</sequence>
<dbReference type="AlphaFoldDB" id="A0A0L0GBV5"/>
<feature type="region of interest" description="Disordered" evidence="1">
    <location>
        <begin position="126"/>
        <end position="171"/>
    </location>
</feature>
<name>A0A0L0GBV5_9EUKA</name>
<evidence type="ECO:0000256" key="1">
    <source>
        <dbReference type="SAM" id="MobiDB-lite"/>
    </source>
</evidence>
<feature type="compositionally biased region" description="Polar residues" evidence="1">
    <location>
        <begin position="80"/>
        <end position="90"/>
    </location>
</feature>
<proteinExistence type="predicted"/>
<feature type="compositionally biased region" description="Polar residues" evidence="1">
    <location>
        <begin position="45"/>
        <end position="60"/>
    </location>
</feature>
<feature type="region of interest" description="Disordered" evidence="1">
    <location>
        <begin position="45"/>
        <end position="90"/>
    </location>
</feature>